<dbReference type="Proteomes" id="UP000237811">
    <property type="component" value="Unassembled WGS sequence"/>
</dbReference>
<keyword evidence="1" id="KW-0472">Membrane</keyword>
<feature type="transmembrane region" description="Helical" evidence="1">
    <location>
        <begin position="79"/>
        <end position="98"/>
    </location>
</feature>
<dbReference type="EMBL" id="PVFR01000058">
    <property type="protein sequence ID" value="PRE45410.1"/>
    <property type="molecule type" value="Genomic_DNA"/>
</dbReference>
<dbReference type="Pfam" id="PF11162">
    <property type="entry name" value="DUF2946"/>
    <property type="match status" value="1"/>
</dbReference>
<organism evidence="2 3">
    <name type="scientific">Burkholderia multivorans</name>
    <dbReference type="NCBI Taxonomy" id="87883"/>
    <lineage>
        <taxon>Bacteria</taxon>
        <taxon>Pseudomonadati</taxon>
        <taxon>Pseudomonadota</taxon>
        <taxon>Betaproteobacteria</taxon>
        <taxon>Burkholderiales</taxon>
        <taxon>Burkholderiaceae</taxon>
        <taxon>Burkholderia</taxon>
        <taxon>Burkholderia cepacia complex</taxon>
    </lineage>
</organism>
<name>A0AB37APG3_9BURK</name>
<proteinExistence type="predicted"/>
<dbReference type="RefSeq" id="WP_105777541.1">
    <property type="nucleotide sequence ID" value="NZ_PVFQ01000024.1"/>
</dbReference>
<accession>A0AB37APG3</accession>
<sequence length="120" mass="12684">MSIRTRNLKTAWLGLIAMCLIVFAPLISQLIVANQPLQPEATLCSASSMAEHNPQSHPVSLAACGYCDLLATHSAIPHVPGVTLPLLVIVVAAALRLLTTRFTPLGAFPSGLPRAPPVDR</sequence>
<feature type="transmembrane region" description="Helical" evidence="1">
    <location>
        <begin position="12"/>
        <end position="32"/>
    </location>
</feature>
<evidence type="ECO:0000313" key="3">
    <source>
        <dbReference type="Proteomes" id="UP000237811"/>
    </source>
</evidence>
<keyword evidence="1" id="KW-0812">Transmembrane</keyword>
<keyword evidence="1" id="KW-1133">Transmembrane helix</keyword>
<dbReference type="InterPro" id="IPR021333">
    <property type="entry name" value="DUF2946"/>
</dbReference>
<evidence type="ECO:0000256" key="1">
    <source>
        <dbReference type="SAM" id="Phobius"/>
    </source>
</evidence>
<protein>
    <submittedName>
        <fullName evidence="2">DUF2946 domain-containing protein</fullName>
    </submittedName>
</protein>
<reference evidence="2 3" key="1">
    <citation type="submission" date="2018-03" db="EMBL/GenBank/DDBJ databases">
        <authorList>
            <person name="Nguyen K."/>
            <person name="Fouts D."/>
            <person name="Sutton G."/>
        </authorList>
    </citation>
    <scope>NUCLEOTIDE SEQUENCE [LARGE SCALE GENOMIC DNA]</scope>
    <source>
        <strain evidence="2 3">AU14328</strain>
    </source>
</reference>
<gene>
    <name evidence="2" type="ORF">C6P99_19080</name>
</gene>
<comment type="caution">
    <text evidence="2">The sequence shown here is derived from an EMBL/GenBank/DDBJ whole genome shotgun (WGS) entry which is preliminary data.</text>
</comment>
<evidence type="ECO:0000313" key="2">
    <source>
        <dbReference type="EMBL" id="PRE45410.1"/>
    </source>
</evidence>
<dbReference type="AlphaFoldDB" id="A0AB37APG3"/>